<dbReference type="RefSeq" id="WP_314514211.1">
    <property type="nucleotide sequence ID" value="NZ_JASJOU010000008.1"/>
</dbReference>
<sequence>MDDQKPIQICIFVNERYSDTLLDSYVNDNTISDINLDVRKYKAGMYASLEWAIPTMIGLYFIKPYLDGFIKELAKDHYTGLKNWIKKIANDAKKIKITTVSSDGSIHKLEENNQSRAFSISTVTNDDHELKFLFDDNLSIEQWNTCIDKIITLLDEHFTNGKDDQLTLEIKKDNLESSIYGKINTSTLEWEFLDIKKVIQNKMEQQQNRKE</sequence>
<dbReference type="EMBL" id="JASJOU010000008">
    <property type="protein sequence ID" value="MDJ1503592.1"/>
    <property type="molecule type" value="Genomic_DNA"/>
</dbReference>
<protein>
    <submittedName>
        <fullName evidence="1">Uncharacterized protein</fullName>
    </submittedName>
</protein>
<reference evidence="1" key="1">
    <citation type="submission" date="2023-05" db="EMBL/GenBank/DDBJ databases">
        <authorList>
            <person name="Zhang X."/>
        </authorList>
    </citation>
    <scope>NUCLEOTIDE SEQUENCE</scope>
    <source>
        <strain evidence="1">BD1B2-1</strain>
    </source>
</reference>
<dbReference type="Proteomes" id="UP001232063">
    <property type="component" value="Unassembled WGS sequence"/>
</dbReference>
<comment type="caution">
    <text evidence="1">The sequence shown here is derived from an EMBL/GenBank/DDBJ whole genome shotgun (WGS) entry which is preliminary data.</text>
</comment>
<evidence type="ECO:0000313" key="2">
    <source>
        <dbReference type="Proteomes" id="UP001232063"/>
    </source>
</evidence>
<evidence type="ECO:0000313" key="1">
    <source>
        <dbReference type="EMBL" id="MDJ1503592.1"/>
    </source>
</evidence>
<proteinExistence type="predicted"/>
<dbReference type="AlphaFoldDB" id="A0AAE3R8M2"/>
<keyword evidence="2" id="KW-1185">Reference proteome</keyword>
<name>A0AAE3R8M2_9BACT</name>
<gene>
    <name evidence="1" type="ORF">QNI22_23190</name>
</gene>
<accession>A0AAE3R8M2</accession>
<organism evidence="1 2">
    <name type="scientific">Xanthocytophaga agilis</name>
    <dbReference type="NCBI Taxonomy" id="3048010"/>
    <lineage>
        <taxon>Bacteria</taxon>
        <taxon>Pseudomonadati</taxon>
        <taxon>Bacteroidota</taxon>
        <taxon>Cytophagia</taxon>
        <taxon>Cytophagales</taxon>
        <taxon>Rhodocytophagaceae</taxon>
        <taxon>Xanthocytophaga</taxon>
    </lineage>
</organism>